<keyword evidence="4 8" id="KW-0479">Metal-binding</keyword>
<gene>
    <name evidence="10" type="ORF">ASPCADRAFT_504744</name>
</gene>
<dbReference type="GO" id="GO:0005506">
    <property type="term" value="F:iron ion binding"/>
    <property type="evidence" value="ECO:0007669"/>
    <property type="project" value="InterPro"/>
</dbReference>
<dbReference type="Proteomes" id="UP000188318">
    <property type="component" value="Unassembled WGS sequence"/>
</dbReference>
<evidence type="ECO:0000256" key="8">
    <source>
        <dbReference type="PIRSR" id="PIRSR602401-1"/>
    </source>
</evidence>
<dbReference type="PROSITE" id="PS00086">
    <property type="entry name" value="CYTOCHROME_P450"/>
    <property type="match status" value="1"/>
</dbReference>
<dbReference type="CDD" id="cd11061">
    <property type="entry name" value="CYP67-like"/>
    <property type="match status" value="1"/>
</dbReference>
<feature type="binding site" description="axial binding residue" evidence="8">
    <location>
        <position position="497"/>
    </location>
    <ligand>
        <name>heme</name>
        <dbReference type="ChEBI" id="CHEBI:30413"/>
    </ligand>
    <ligandPart>
        <name>Fe</name>
        <dbReference type="ChEBI" id="CHEBI:18248"/>
    </ligandPart>
</feature>
<name>A0A1R3RXT6_ASPC5</name>
<dbReference type="InterPro" id="IPR017972">
    <property type="entry name" value="Cyt_P450_CS"/>
</dbReference>
<dbReference type="OMA" id="EYVVADH"/>
<keyword evidence="3 8" id="KW-0349">Heme</keyword>
<evidence type="ECO:0000256" key="7">
    <source>
        <dbReference type="ARBA" id="ARBA00023033"/>
    </source>
</evidence>
<dbReference type="AlphaFoldDB" id="A0A1R3RXT6"/>
<dbReference type="InterPro" id="IPR036396">
    <property type="entry name" value="Cyt_P450_sf"/>
</dbReference>
<dbReference type="GO" id="GO:0020037">
    <property type="term" value="F:heme binding"/>
    <property type="evidence" value="ECO:0007669"/>
    <property type="project" value="InterPro"/>
</dbReference>
<evidence type="ECO:0000256" key="2">
    <source>
        <dbReference type="ARBA" id="ARBA00010617"/>
    </source>
</evidence>
<dbReference type="Pfam" id="PF00067">
    <property type="entry name" value="p450"/>
    <property type="match status" value="1"/>
</dbReference>
<evidence type="ECO:0000313" key="11">
    <source>
        <dbReference type="Proteomes" id="UP000188318"/>
    </source>
</evidence>
<keyword evidence="5 9" id="KW-0560">Oxidoreductase</keyword>
<evidence type="ECO:0008006" key="12">
    <source>
        <dbReference type="Google" id="ProtNLM"/>
    </source>
</evidence>
<evidence type="ECO:0000256" key="1">
    <source>
        <dbReference type="ARBA" id="ARBA00001971"/>
    </source>
</evidence>
<dbReference type="GO" id="GO:0016705">
    <property type="term" value="F:oxidoreductase activity, acting on paired donors, with incorporation or reduction of molecular oxygen"/>
    <property type="evidence" value="ECO:0007669"/>
    <property type="project" value="InterPro"/>
</dbReference>
<dbReference type="InterPro" id="IPR002401">
    <property type="entry name" value="Cyt_P450_E_grp-I"/>
</dbReference>
<proteinExistence type="inferred from homology"/>
<dbReference type="PANTHER" id="PTHR24305">
    <property type="entry name" value="CYTOCHROME P450"/>
    <property type="match status" value="1"/>
</dbReference>
<protein>
    <recommendedName>
        <fullName evidence="12">Cytochrome P450</fullName>
    </recommendedName>
</protein>
<evidence type="ECO:0000256" key="4">
    <source>
        <dbReference type="ARBA" id="ARBA00022723"/>
    </source>
</evidence>
<dbReference type="Gene3D" id="1.10.630.10">
    <property type="entry name" value="Cytochrome P450"/>
    <property type="match status" value="1"/>
</dbReference>
<keyword evidence="7 9" id="KW-0503">Monooxygenase</keyword>
<evidence type="ECO:0000313" key="10">
    <source>
        <dbReference type="EMBL" id="OOF99303.1"/>
    </source>
</evidence>
<comment type="cofactor">
    <cofactor evidence="1 8">
        <name>heme</name>
        <dbReference type="ChEBI" id="CHEBI:30413"/>
    </cofactor>
</comment>
<evidence type="ECO:0000256" key="5">
    <source>
        <dbReference type="ARBA" id="ARBA00023002"/>
    </source>
</evidence>
<sequence>MGANLVPELVLFIASILDQPPVSFHQPCQSDPILDFRMKNLGLLDGMIPPASIGRETVASNLLTASLILLLSRAVYLALFHPLARYPGPWLARFTNLYSAYHAWTGDIHVDIYRCHEKYGDRVRYAPNRLLINTSAAVQDIYGHHAPVKKFRNYRVLAQQAPNTLTMQDKTQHSRRRRVLSQAFSARSLESWAPKMIAQLDRLSQVIHSHRASTASSATPSDWTPPLDMARTFNHLAFDTMTSVSFDSDFDTLRTPQHRYVMEAIAASNIRLSVLLQAPELATAHLDGRLFPSSIAGRRQFVRFIRGLLGNRLRAPGQGADLFAFLQQCRDPDTGEALSLTELSTETATFIIAGSDTTSTTMAAVCHYVTGSPRYYQRVVAEVRSTFAARADIQLGPALNACVFLRACVDEALRLSPPGGSSLWREIEGGGAWIDGQWLPAGCEVGVGIYSIHHRTADWPDPFHFEPERWLAPAGAPGAPASLGRPYLPFSLGARSCIGKPLALAQVMLTLARLFWEFDLRRGEGPELEPEPAAGEEEYVVADHVTAGGRGPMLCFRPRG</sequence>
<dbReference type="InterPro" id="IPR001128">
    <property type="entry name" value="Cyt_P450"/>
</dbReference>
<evidence type="ECO:0000256" key="6">
    <source>
        <dbReference type="ARBA" id="ARBA00023004"/>
    </source>
</evidence>
<evidence type="ECO:0000256" key="3">
    <source>
        <dbReference type="ARBA" id="ARBA00022617"/>
    </source>
</evidence>
<dbReference type="SUPFAM" id="SSF48264">
    <property type="entry name" value="Cytochrome P450"/>
    <property type="match status" value="1"/>
</dbReference>
<dbReference type="PRINTS" id="PR00385">
    <property type="entry name" value="P450"/>
</dbReference>
<evidence type="ECO:0000256" key="9">
    <source>
        <dbReference type="RuleBase" id="RU000461"/>
    </source>
</evidence>
<dbReference type="PANTHER" id="PTHR24305:SF237">
    <property type="entry name" value="CYTOCHROME P450 MONOOXYGENASE ATNE-RELATED"/>
    <property type="match status" value="1"/>
</dbReference>
<accession>A0A1R3RXT6</accession>
<dbReference type="InterPro" id="IPR050121">
    <property type="entry name" value="Cytochrome_P450_monoxygenase"/>
</dbReference>
<reference evidence="11" key="1">
    <citation type="journal article" date="2017" name="Genome Biol.">
        <title>Comparative genomics reveals high biological diversity and specific adaptations in the industrially and medically important fungal genus Aspergillus.</title>
        <authorList>
            <person name="de Vries R.P."/>
            <person name="Riley R."/>
            <person name="Wiebenga A."/>
            <person name="Aguilar-Osorio G."/>
            <person name="Amillis S."/>
            <person name="Uchima C.A."/>
            <person name="Anderluh G."/>
            <person name="Asadollahi M."/>
            <person name="Askin M."/>
            <person name="Barry K."/>
            <person name="Battaglia E."/>
            <person name="Bayram O."/>
            <person name="Benocci T."/>
            <person name="Braus-Stromeyer S.A."/>
            <person name="Caldana C."/>
            <person name="Canovas D."/>
            <person name="Cerqueira G.C."/>
            <person name="Chen F."/>
            <person name="Chen W."/>
            <person name="Choi C."/>
            <person name="Clum A."/>
            <person name="Dos Santos R.A."/>
            <person name="Damasio A.R."/>
            <person name="Diallinas G."/>
            <person name="Emri T."/>
            <person name="Fekete E."/>
            <person name="Flipphi M."/>
            <person name="Freyberg S."/>
            <person name="Gallo A."/>
            <person name="Gournas C."/>
            <person name="Habgood R."/>
            <person name="Hainaut M."/>
            <person name="Harispe M.L."/>
            <person name="Henrissat B."/>
            <person name="Hilden K.S."/>
            <person name="Hope R."/>
            <person name="Hossain A."/>
            <person name="Karabika E."/>
            <person name="Karaffa L."/>
            <person name="Karanyi Z."/>
            <person name="Krasevec N."/>
            <person name="Kuo A."/>
            <person name="Kusch H."/>
            <person name="LaButti K."/>
            <person name="Lagendijk E.L."/>
            <person name="Lapidus A."/>
            <person name="Levasseur A."/>
            <person name="Lindquist E."/>
            <person name="Lipzen A."/>
            <person name="Logrieco A.F."/>
            <person name="MacCabe A."/>
            <person name="Maekelae M.R."/>
            <person name="Malavazi I."/>
            <person name="Melin P."/>
            <person name="Meyer V."/>
            <person name="Mielnichuk N."/>
            <person name="Miskei M."/>
            <person name="Molnar A.P."/>
            <person name="Mule G."/>
            <person name="Ngan C.Y."/>
            <person name="Orejas M."/>
            <person name="Orosz E."/>
            <person name="Ouedraogo J.P."/>
            <person name="Overkamp K.M."/>
            <person name="Park H.-S."/>
            <person name="Perrone G."/>
            <person name="Piumi F."/>
            <person name="Punt P.J."/>
            <person name="Ram A.F."/>
            <person name="Ramon A."/>
            <person name="Rauscher S."/>
            <person name="Record E."/>
            <person name="Riano-Pachon D.M."/>
            <person name="Robert V."/>
            <person name="Roehrig J."/>
            <person name="Ruller R."/>
            <person name="Salamov A."/>
            <person name="Salih N.S."/>
            <person name="Samson R.A."/>
            <person name="Sandor E."/>
            <person name="Sanguinetti M."/>
            <person name="Schuetze T."/>
            <person name="Sepcic K."/>
            <person name="Shelest E."/>
            <person name="Sherlock G."/>
            <person name="Sophianopoulou V."/>
            <person name="Squina F.M."/>
            <person name="Sun H."/>
            <person name="Susca A."/>
            <person name="Todd R.B."/>
            <person name="Tsang A."/>
            <person name="Unkles S.E."/>
            <person name="van de Wiele N."/>
            <person name="van Rossen-Uffink D."/>
            <person name="Oliveira J.V."/>
            <person name="Vesth T.C."/>
            <person name="Visser J."/>
            <person name="Yu J.-H."/>
            <person name="Zhou M."/>
            <person name="Andersen M.R."/>
            <person name="Archer D.B."/>
            <person name="Baker S.E."/>
            <person name="Benoit I."/>
            <person name="Brakhage A.A."/>
            <person name="Braus G.H."/>
            <person name="Fischer R."/>
            <person name="Frisvad J.C."/>
            <person name="Goldman G.H."/>
            <person name="Houbraken J."/>
            <person name="Oakley B."/>
            <person name="Pocsi I."/>
            <person name="Scazzocchio C."/>
            <person name="Seiboth B."/>
            <person name="vanKuyk P.A."/>
            <person name="Wortman J."/>
            <person name="Dyer P.S."/>
            <person name="Grigoriev I.V."/>
        </authorList>
    </citation>
    <scope>NUCLEOTIDE SEQUENCE [LARGE SCALE GENOMIC DNA]</scope>
    <source>
        <strain evidence="11">ITEM 5010</strain>
    </source>
</reference>
<keyword evidence="11" id="KW-1185">Reference proteome</keyword>
<dbReference type="GO" id="GO:0004497">
    <property type="term" value="F:monooxygenase activity"/>
    <property type="evidence" value="ECO:0007669"/>
    <property type="project" value="UniProtKB-KW"/>
</dbReference>
<dbReference type="STRING" id="602072.A0A1R3RXT6"/>
<dbReference type="VEuPathDB" id="FungiDB:ASPCADRAFT_504744"/>
<dbReference type="PRINTS" id="PR00463">
    <property type="entry name" value="EP450I"/>
</dbReference>
<dbReference type="EMBL" id="KV907495">
    <property type="protein sequence ID" value="OOF99303.1"/>
    <property type="molecule type" value="Genomic_DNA"/>
</dbReference>
<dbReference type="OrthoDB" id="1470350at2759"/>
<keyword evidence="6 8" id="KW-0408">Iron</keyword>
<comment type="similarity">
    <text evidence="2 9">Belongs to the cytochrome P450 family.</text>
</comment>
<organism evidence="10 11">
    <name type="scientific">Aspergillus carbonarius (strain ITEM 5010)</name>
    <dbReference type="NCBI Taxonomy" id="602072"/>
    <lineage>
        <taxon>Eukaryota</taxon>
        <taxon>Fungi</taxon>
        <taxon>Dikarya</taxon>
        <taxon>Ascomycota</taxon>
        <taxon>Pezizomycotina</taxon>
        <taxon>Eurotiomycetes</taxon>
        <taxon>Eurotiomycetidae</taxon>
        <taxon>Eurotiales</taxon>
        <taxon>Aspergillaceae</taxon>
        <taxon>Aspergillus</taxon>
        <taxon>Aspergillus subgen. Circumdati</taxon>
    </lineage>
</organism>